<accession>A0A7J6KLR1</accession>
<dbReference type="AlphaFoldDB" id="A0A7J6KLR1"/>
<comment type="caution">
    <text evidence="2">The sequence shown here is derived from an EMBL/GenBank/DDBJ whole genome shotgun (WGS) entry which is preliminary data.</text>
</comment>
<feature type="region of interest" description="Disordered" evidence="1">
    <location>
        <begin position="98"/>
        <end position="130"/>
    </location>
</feature>
<sequence length="130" mass="14796">RMGRLFVLEARKEFAPEGFYKGPRERVPPFVLPMGTCPFDVELDAELSFLRFSIDEDIAPSSLGSPSVPATSTRIVCVRLKLRLLWFPMVDELNRIANAGPHPEDRYGPDSYDVPLPPQQPKPHFDWDID</sequence>
<protein>
    <submittedName>
        <fullName evidence="2">Uncharacterized protein</fullName>
    </submittedName>
</protein>
<evidence type="ECO:0000313" key="2">
    <source>
        <dbReference type="EMBL" id="KAF4647511.1"/>
    </source>
</evidence>
<dbReference type="Proteomes" id="UP000572268">
    <property type="component" value="Unassembled WGS sequence"/>
</dbReference>
<dbReference type="EMBL" id="JABANN010002552">
    <property type="protein sequence ID" value="KAF4647511.1"/>
    <property type="molecule type" value="Genomic_DNA"/>
</dbReference>
<organism evidence="2 3">
    <name type="scientific">Perkinsus olseni</name>
    <name type="common">Perkinsus atlanticus</name>
    <dbReference type="NCBI Taxonomy" id="32597"/>
    <lineage>
        <taxon>Eukaryota</taxon>
        <taxon>Sar</taxon>
        <taxon>Alveolata</taxon>
        <taxon>Perkinsozoa</taxon>
        <taxon>Perkinsea</taxon>
        <taxon>Perkinsida</taxon>
        <taxon>Perkinsidae</taxon>
        <taxon>Perkinsus</taxon>
    </lineage>
</organism>
<evidence type="ECO:0000313" key="3">
    <source>
        <dbReference type="Proteomes" id="UP000572268"/>
    </source>
</evidence>
<name>A0A7J6KLR1_PEROL</name>
<reference evidence="2 3" key="1">
    <citation type="submission" date="2020-04" db="EMBL/GenBank/DDBJ databases">
        <title>Perkinsus olseni comparative genomics.</title>
        <authorList>
            <person name="Bogema D.R."/>
        </authorList>
    </citation>
    <scope>NUCLEOTIDE SEQUENCE [LARGE SCALE GENOMIC DNA]</scope>
    <source>
        <strain evidence="2">ATCC PRA-31</strain>
    </source>
</reference>
<proteinExistence type="predicted"/>
<feature type="non-terminal residue" evidence="2">
    <location>
        <position position="130"/>
    </location>
</feature>
<evidence type="ECO:0000256" key="1">
    <source>
        <dbReference type="SAM" id="MobiDB-lite"/>
    </source>
</evidence>
<gene>
    <name evidence="2" type="ORF">FOL46_004150</name>
</gene>
<feature type="non-terminal residue" evidence="2">
    <location>
        <position position="1"/>
    </location>
</feature>